<sequence length="87" mass="10018">MAVLECLIAALLLYYCRHQFIKSNIFFASISSLSNYYIAKYIKKYPNVKLPRVIILAPYVFPRRATTTLGRGRAVVRNMCSERIQAV</sequence>
<organism evidence="2">
    <name type="scientific">Arundo donax</name>
    <name type="common">Giant reed</name>
    <name type="synonym">Donax arundinaceus</name>
    <dbReference type="NCBI Taxonomy" id="35708"/>
    <lineage>
        <taxon>Eukaryota</taxon>
        <taxon>Viridiplantae</taxon>
        <taxon>Streptophyta</taxon>
        <taxon>Embryophyta</taxon>
        <taxon>Tracheophyta</taxon>
        <taxon>Spermatophyta</taxon>
        <taxon>Magnoliopsida</taxon>
        <taxon>Liliopsida</taxon>
        <taxon>Poales</taxon>
        <taxon>Poaceae</taxon>
        <taxon>PACMAD clade</taxon>
        <taxon>Arundinoideae</taxon>
        <taxon>Arundineae</taxon>
        <taxon>Arundo</taxon>
    </lineage>
</organism>
<proteinExistence type="predicted"/>
<evidence type="ECO:0008006" key="3">
    <source>
        <dbReference type="Google" id="ProtNLM"/>
    </source>
</evidence>
<feature type="chain" id="PRO_5002044960" description="Secreted protein" evidence="1">
    <location>
        <begin position="19"/>
        <end position="87"/>
    </location>
</feature>
<accession>A0A0A9GKA1</accession>
<reference evidence="2" key="2">
    <citation type="journal article" date="2015" name="Data Brief">
        <title>Shoot transcriptome of the giant reed, Arundo donax.</title>
        <authorList>
            <person name="Barrero R.A."/>
            <person name="Guerrero F.D."/>
            <person name="Moolhuijzen P."/>
            <person name="Goolsby J.A."/>
            <person name="Tidwell J."/>
            <person name="Bellgard S.E."/>
            <person name="Bellgard M.I."/>
        </authorList>
    </citation>
    <scope>NUCLEOTIDE SEQUENCE</scope>
    <source>
        <tissue evidence="2">Shoot tissue taken approximately 20 cm above the soil surface</tissue>
    </source>
</reference>
<evidence type="ECO:0000313" key="2">
    <source>
        <dbReference type="EMBL" id="JAE25540.1"/>
    </source>
</evidence>
<reference evidence="2" key="1">
    <citation type="submission" date="2014-09" db="EMBL/GenBank/DDBJ databases">
        <authorList>
            <person name="Magalhaes I.L.F."/>
            <person name="Oliveira U."/>
            <person name="Santos F.R."/>
            <person name="Vidigal T.H.D.A."/>
            <person name="Brescovit A.D."/>
            <person name="Santos A.J."/>
        </authorList>
    </citation>
    <scope>NUCLEOTIDE SEQUENCE</scope>
    <source>
        <tissue evidence="2">Shoot tissue taken approximately 20 cm above the soil surface</tissue>
    </source>
</reference>
<name>A0A0A9GKA1_ARUDO</name>
<protein>
    <recommendedName>
        <fullName evidence="3">Secreted protein</fullName>
    </recommendedName>
</protein>
<dbReference type="EMBL" id="GBRH01172356">
    <property type="protein sequence ID" value="JAE25540.1"/>
    <property type="molecule type" value="Transcribed_RNA"/>
</dbReference>
<feature type="signal peptide" evidence="1">
    <location>
        <begin position="1"/>
        <end position="18"/>
    </location>
</feature>
<keyword evidence="1" id="KW-0732">Signal</keyword>
<dbReference type="AlphaFoldDB" id="A0A0A9GKA1"/>
<evidence type="ECO:0000256" key="1">
    <source>
        <dbReference type="SAM" id="SignalP"/>
    </source>
</evidence>